<dbReference type="Proteomes" id="UP000009234">
    <property type="component" value="Chromosome"/>
</dbReference>
<dbReference type="PANTHER" id="PTHR42842">
    <property type="entry name" value="FAD/NAD(P)-BINDING OXIDOREDUCTASE"/>
    <property type="match status" value="1"/>
</dbReference>
<evidence type="ECO:0000259" key="1">
    <source>
        <dbReference type="Pfam" id="PF21688"/>
    </source>
</evidence>
<dbReference type="eggNOG" id="COG2509">
    <property type="taxonomic scope" value="Bacteria"/>
</dbReference>
<dbReference type="Gene3D" id="3.30.70.2700">
    <property type="match status" value="1"/>
</dbReference>
<dbReference type="InterPro" id="IPR028348">
    <property type="entry name" value="FAD-binding_protein"/>
</dbReference>
<dbReference type="KEGG" id="dru:Desru_2609"/>
<name>F6DQE2_DESRL</name>
<evidence type="ECO:0000313" key="2">
    <source>
        <dbReference type="EMBL" id="AEG60836.1"/>
    </source>
</evidence>
<dbReference type="InterPro" id="IPR049516">
    <property type="entry name" value="FAD-depend_C"/>
</dbReference>
<dbReference type="STRING" id="696281.Desru_2609"/>
<dbReference type="InterPro" id="IPR036188">
    <property type="entry name" value="FAD/NAD-bd_sf"/>
</dbReference>
<dbReference type="Gene3D" id="3.50.50.60">
    <property type="entry name" value="FAD/NAD(P)-binding domain"/>
    <property type="match status" value="2"/>
</dbReference>
<dbReference type="OrthoDB" id="9762921at2"/>
<organism evidence="2 3">
    <name type="scientific">Desulforamulus ruminis (strain ATCC 23193 / DSM 2154 / NCIMB 8452 / DL)</name>
    <name type="common">Desulfotomaculum ruminis</name>
    <dbReference type="NCBI Taxonomy" id="696281"/>
    <lineage>
        <taxon>Bacteria</taxon>
        <taxon>Bacillati</taxon>
        <taxon>Bacillota</taxon>
        <taxon>Clostridia</taxon>
        <taxon>Eubacteriales</taxon>
        <taxon>Peptococcaceae</taxon>
        <taxon>Desulforamulus</taxon>
    </lineage>
</organism>
<dbReference type="PANTHER" id="PTHR42842:SF3">
    <property type="entry name" value="FAD_NAD(P)-BINDING OXIDOREDUCTASE FAMILY PROTEIN"/>
    <property type="match status" value="1"/>
</dbReference>
<gene>
    <name evidence="2" type="ordered locus">Desru_2609</name>
</gene>
<feature type="domain" description="FAD-dependent protein C-terminal" evidence="1">
    <location>
        <begin position="282"/>
        <end position="479"/>
    </location>
</feature>
<protein>
    <submittedName>
        <fullName evidence="2">FAD dependent oxidoreductase</fullName>
    </submittedName>
</protein>
<dbReference type="SUPFAM" id="SSF51905">
    <property type="entry name" value="FAD/NAD(P)-binding domain"/>
    <property type="match status" value="1"/>
</dbReference>
<keyword evidence="3" id="KW-1185">Reference proteome</keyword>
<reference evidence="2 3" key="2">
    <citation type="journal article" date="2012" name="Stand. Genomic Sci.">
        <title>Complete genome sequence of the sulfate-reducing firmicute Desulfotomaculum ruminis type strain (DL(T)).</title>
        <authorList>
            <person name="Spring S."/>
            <person name="Visser M."/>
            <person name="Lu M."/>
            <person name="Copeland A."/>
            <person name="Lapidus A."/>
            <person name="Lucas S."/>
            <person name="Cheng J.F."/>
            <person name="Han C."/>
            <person name="Tapia R."/>
            <person name="Goodwin L.A."/>
            <person name="Pitluck S."/>
            <person name="Ivanova N."/>
            <person name="Land M."/>
            <person name="Hauser L."/>
            <person name="Larimer F."/>
            <person name="Rohde M."/>
            <person name="Goker M."/>
            <person name="Detter J.C."/>
            <person name="Kyrpides N.C."/>
            <person name="Woyke T."/>
            <person name="Schaap P.J."/>
            <person name="Plugge C.M."/>
            <person name="Muyzer G."/>
            <person name="Kuever J."/>
            <person name="Pereira I.A."/>
            <person name="Parshina S.N."/>
            <person name="Bernier-Latmani R."/>
            <person name="Stams A.J."/>
            <person name="Klenk H.P."/>
        </authorList>
    </citation>
    <scope>NUCLEOTIDE SEQUENCE [LARGE SCALE GENOMIC DNA]</scope>
    <source>
        <strain evidence="3">ATCC 23193 / DSM 2154 / NCIB 8452 / DL</strain>
    </source>
</reference>
<dbReference type="Pfam" id="PF21688">
    <property type="entry name" value="FAD-depend_C"/>
    <property type="match status" value="1"/>
</dbReference>
<dbReference type="PIRSF" id="PIRSF038984">
    <property type="entry name" value="FAD_binding_protein"/>
    <property type="match status" value="1"/>
</dbReference>
<dbReference type="EMBL" id="CP002780">
    <property type="protein sequence ID" value="AEG60836.1"/>
    <property type="molecule type" value="Genomic_DNA"/>
</dbReference>
<proteinExistence type="predicted"/>
<dbReference type="RefSeq" id="WP_013842592.1">
    <property type="nucleotide sequence ID" value="NC_015589.1"/>
</dbReference>
<sequence>MLRISGIKLSLDQDERDLKNVLLTKLKIKEGELKKHQIFKRSVDARKRENIYLVYTVDVEVSNAHKILARHARDIDVAPAPSLTYEYVEPGKSPLENRPVIIGTGPAGLFAGLILAQTGYRPLLLERGADVDRRTKRVEDFWAQGRLDGECNVQFGEGGAGTFSDGKLTTLIRDLRCRKVLEELVRAGAPEEILYAHKPHVGTDILKTVVKNLRQEIIRLGGEVRFQAKVTDLLVEQGAVKGLVVNESESIAAGLVILAIGHSARDTFAMLHNRKVVMTPKAFSIGVRIEHPQQLINAAQYREFARHEKLGPAEYKLAYHSPGGRSAYTFCMCPGGTVVAAASEKGGVVTNGMSIHARNGENANSALLVSVTPADFGSSHPLSGIEFQRRWERLAFELGGKNYHAPAQLLRDFLADQSSCSGLGQVQPSYRPGVTMVELKKCLPPYVVSVLREAIPEFDKKMKGFALPDAVLTGVETRSSSPVRIERNERREASVLGLYPAGEGAGYAGGIISAAVDGIRVAEAVSSQYKPMEDGAVV</sequence>
<reference evidence="3" key="1">
    <citation type="submission" date="2011-05" db="EMBL/GenBank/DDBJ databases">
        <title>Complete sequence of Desulfotomaculum ruminis DSM 2154.</title>
        <authorList>
            <person name="Lucas S."/>
            <person name="Copeland A."/>
            <person name="Lapidus A."/>
            <person name="Cheng J.-F."/>
            <person name="Goodwin L."/>
            <person name="Pitluck S."/>
            <person name="Lu M."/>
            <person name="Detter J.C."/>
            <person name="Han C."/>
            <person name="Tapia R."/>
            <person name="Land M."/>
            <person name="Hauser L."/>
            <person name="Kyrpides N."/>
            <person name="Ivanova N."/>
            <person name="Mikhailova N."/>
            <person name="Pagani I."/>
            <person name="Stams A.J.M."/>
            <person name="Plugge C.M."/>
            <person name="Muyzer G."/>
            <person name="Kuever J."/>
            <person name="Parshina S.N."/>
            <person name="Ivanova A.E."/>
            <person name="Nazina T.N."/>
            <person name="Brambilla E."/>
            <person name="Spring S."/>
            <person name="Klenk H.-P."/>
            <person name="Woyke T."/>
        </authorList>
    </citation>
    <scope>NUCLEOTIDE SEQUENCE [LARGE SCALE GENOMIC DNA]</scope>
    <source>
        <strain evidence="3">ATCC 23193 / DSM 2154 / NCIB 8452 / DL</strain>
    </source>
</reference>
<evidence type="ECO:0000313" key="3">
    <source>
        <dbReference type="Proteomes" id="UP000009234"/>
    </source>
</evidence>
<dbReference type="HOGENOM" id="CLU_028644_3_0_9"/>
<accession>F6DQE2</accession>
<dbReference type="AlphaFoldDB" id="F6DQE2"/>